<protein>
    <submittedName>
        <fullName evidence="3">BgTH12-02319</fullName>
    </submittedName>
</protein>
<dbReference type="Pfam" id="PF07910">
    <property type="entry name" value="Peptidase_C78"/>
    <property type="match status" value="1"/>
</dbReference>
<gene>
    <name evidence="3" type="ORF">BGTH12_LOCUS3435</name>
</gene>
<evidence type="ECO:0000313" key="4">
    <source>
        <dbReference type="Proteomes" id="UP000683417"/>
    </source>
</evidence>
<name>A0A9W4D182_BLUGR</name>
<keyword evidence="1" id="KW-0378">Hydrolase</keyword>
<dbReference type="InterPro" id="IPR012462">
    <property type="entry name" value="UFSP1/2_DUB_cat"/>
</dbReference>
<sequence length="462" mass="52465">MPDNGIIRCPFCGFKGTSEYQILYHFEVTHPEDLSSNCVQHNVNTADEFYRDETSDQFECCSVNSFRDVMLLPEQDDQKNLNQTIQISDPHQARFKLREDFESAYEKNTSPSLHEWKENNVEQKINDPSAHQLGTKMKLSEFLKTSSKVTERTPRFGSSSSKKARVFDNSSLGPHANEDKMPAWLFNLISNNDGIMKTVNRIENGRPIKLEICPNMVPGVIPVLAQMFAKDESTKIAYLCHPAVKQISKLKKEGGFCGYRNIQMMASYIIASNSQGHEIFNGKIPSIFEIQEYIEDAWDLGINPQGRVETGGIRGTRKYIGTSEVQAMFCRLGIASEVLEIRNGMPSELAFKQLFSMAQKYFSSCIVDVDSKIYKTSLPPIYLQHQGHSMTIIGYEERMDGSNNLLVFDPTFSYSQDMIMSIGSTIDNSHLLHSLKFYRRGANYLGKYNEFEIFKLANAVLS</sequence>
<accession>A0A9W4D182</accession>
<dbReference type="Proteomes" id="UP000683417">
    <property type="component" value="Unassembled WGS sequence"/>
</dbReference>
<proteinExistence type="predicted"/>
<evidence type="ECO:0000259" key="2">
    <source>
        <dbReference type="Pfam" id="PF07910"/>
    </source>
</evidence>
<reference evidence="3" key="1">
    <citation type="submission" date="2020-10" db="EMBL/GenBank/DDBJ databases">
        <authorList>
            <person name="Muller C M."/>
        </authorList>
    </citation>
    <scope>NUCLEOTIDE SEQUENCE</scope>
    <source>
        <strain evidence="3">THUN-12</strain>
    </source>
</reference>
<dbReference type="EMBL" id="CAJHIT010000005">
    <property type="protein sequence ID" value="CAD6502077.1"/>
    <property type="molecule type" value="Genomic_DNA"/>
</dbReference>
<dbReference type="AlphaFoldDB" id="A0A9W4D182"/>
<feature type="domain" description="UFSP1/2/DUB catalytic" evidence="2">
    <location>
        <begin position="236"/>
        <end position="453"/>
    </location>
</feature>
<comment type="caution">
    <text evidence="3">The sequence shown here is derived from an EMBL/GenBank/DDBJ whole genome shotgun (WGS) entry which is preliminary data.</text>
</comment>
<evidence type="ECO:0000313" key="3">
    <source>
        <dbReference type="EMBL" id="CAD6502077.1"/>
    </source>
</evidence>
<evidence type="ECO:0000256" key="1">
    <source>
        <dbReference type="ARBA" id="ARBA00022801"/>
    </source>
</evidence>
<dbReference type="GO" id="GO:0016787">
    <property type="term" value="F:hydrolase activity"/>
    <property type="evidence" value="ECO:0007669"/>
    <property type="project" value="UniProtKB-KW"/>
</dbReference>
<organism evidence="3 4">
    <name type="scientific">Blumeria graminis f. sp. triticale</name>
    <dbReference type="NCBI Taxonomy" id="1689686"/>
    <lineage>
        <taxon>Eukaryota</taxon>
        <taxon>Fungi</taxon>
        <taxon>Dikarya</taxon>
        <taxon>Ascomycota</taxon>
        <taxon>Pezizomycotina</taxon>
        <taxon>Leotiomycetes</taxon>
        <taxon>Erysiphales</taxon>
        <taxon>Erysiphaceae</taxon>
        <taxon>Blumeria</taxon>
    </lineage>
</organism>